<evidence type="ECO:0000256" key="2">
    <source>
        <dbReference type="ARBA" id="ARBA00022969"/>
    </source>
</evidence>
<dbReference type="EMBL" id="JBEPSH010000001">
    <property type="protein sequence ID" value="MET4574963.1"/>
    <property type="molecule type" value="Genomic_DNA"/>
</dbReference>
<dbReference type="InterPro" id="IPR020916">
    <property type="entry name" value="Gln_gamma-glutamylTfrase_bac"/>
</dbReference>
<evidence type="ECO:0000313" key="5">
    <source>
        <dbReference type="Proteomes" id="UP001549320"/>
    </source>
</evidence>
<evidence type="ECO:0000313" key="4">
    <source>
        <dbReference type="EMBL" id="MET4574963.1"/>
    </source>
</evidence>
<feature type="region of interest" description="Disordered" evidence="3">
    <location>
        <begin position="1"/>
        <end position="21"/>
    </location>
</feature>
<comment type="caution">
    <text evidence="4">The sequence shown here is derived from an EMBL/GenBank/DDBJ whole genome shotgun (WGS) entry which is preliminary data.</text>
</comment>
<organism evidence="4 5">
    <name type="scientific">Ottowia thiooxydans</name>
    <dbReference type="NCBI Taxonomy" id="219182"/>
    <lineage>
        <taxon>Bacteria</taxon>
        <taxon>Pseudomonadati</taxon>
        <taxon>Pseudomonadota</taxon>
        <taxon>Betaproteobacteria</taxon>
        <taxon>Burkholderiales</taxon>
        <taxon>Comamonadaceae</taxon>
        <taxon>Ottowia</taxon>
    </lineage>
</organism>
<dbReference type="RefSeq" id="WP_354440148.1">
    <property type="nucleotide sequence ID" value="NZ_JBEPSH010000001.1"/>
</dbReference>
<sequence length="385" mass="43432">MDNVGSPPEGISISFPPESDAHHMHDQVTQILRPLGGLDWCMGESLDLPQGRVWRLRLKEPHFEILLPSHDTLGLRQRLTQITNISGNDLLMLEVWVALLGAPVRIDFADLDELQAHVRIRCNIARAAEKTALAFKTDAAERPSAFWQDQPGTGFLLKPEASLTDALTAATQPERTGRLYEFSCYRATEYVILLGIAQEAECSRPGLYEQLERTARTRCIKSGSFHEVFLSEYGTADVPIPMNYYVPGDRVWFKNPDEPSSNASGYEGSWVIYLGDGCFSNFWKRDSPYTLQDKMLEIYHWRDGAYLDDQSMLQMNEKLVEDKVASTQKSPDRAQQVLNRMMRYRDLMGVYSEGGSIDSSREFPRDLSSIAASLAKETAHSSTSH</sequence>
<dbReference type="Pfam" id="PF20085">
    <property type="entry name" value="TGL"/>
    <property type="match status" value="1"/>
</dbReference>
<gene>
    <name evidence="4" type="ORF">ABIE13_000060</name>
</gene>
<protein>
    <submittedName>
        <fullName evidence="4">Uncharacterized protein</fullName>
    </submittedName>
</protein>
<proteinExistence type="predicted"/>
<accession>A0ABV2Q322</accession>
<evidence type="ECO:0000256" key="3">
    <source>
        <dbReference type="SAM" id="MobiDB-lite"/>
    </source>
</evidence>
<keyword evidence="1" id="KW-0808">Transferase</keyword>
<reference evidence="4 5" key="1">
    <citation type="submission" date="2024-06" db="EMBL/GenBank/DDBJ databases">
        <title>Sorghum-associated microbial communities from plants grown in Nebraska, USA.</title>
        <authorList>
            <person name="Schachtman D."/>
        </authorList>
    </citation>
    <scope>NUCLEOTIDE SEQUENCE [LARGE SCALE GENOMIC DNA]</scope>
    <source>
        <strain evidence="4 5">2709</strain>
    </source>
</reference>
<keyword evidence="5" id="KW-1185">Reference proteome</keyword>
<name>A0ABV2Q322_9BURK</name>
<dbReference type="Proteomes" id="UP001549320">
    <property type="component" value="Unassembled WGS sequence"/>
</dbReference>
<evidence type="ECO:0000256" key="1">
    <source>
        <dbReference type="ARBA" id="ARBA00022679"/>
    </source>
</evidence>
<keyword evidence="2" id="KW-0749">Sporulation</keyword>